<sequence>MKNIFHCTIEILSPVHIGCDEFYEPTGFVIDESNGQLIHFDPVLFLSTLEPEERDRFSAICQEGTVSSIQKIYQFFRGKPAQGRRVHLCDGFLDHYKKTLNLPDNRFQKELNNFSIQRTAFRLVDGRPYLPGSSVKGALRTGYLNEVCQGRKTGKSGKDIEKHLLNYSRIDDDPFGKVKVSDFQPVGDTQTLIVYAVNKKKKISDKEARGLSQMLEVIQPGALFQGIIEVADASVSPHIKQPVQLDQLLSGAVGFYLKEFQREAGELAAIQIPPPVVKTIDQGGNALPLRIGRHSGAESVTIDGNREIRIMLGGRDFTCKDHATTLWLAANQPKAASASSLQPFGWISISGLSLEQQRVLTSKEKAYIREQNREAEEKLALQEEQRKAEEKGKREAEERKAAIERQEQEQKELEQKLEQMGPEERFAAEFDRDLLAEDQINAMYNRIDEIEDAFKIQIASRLAAYYQKNNMWEKKDAPSKNQWKKIRDRKNKLEEILGNQ</sequence>
<dbReference type="NCBIfam" id="TIGR01899">
    <property type="entry name" value="cas_TM1807_csm5"/>
    <property type="match status" value="1"/>
</dbReference>
<evidence type="ECO:0000256" key="1">
    <source>
        <dbReference type="ARBA" id="ARBA00003088"/>
    </source>
</evidence>
<dbReference type="PANTHER" id="PTHR38007:SF1">
    <property type="entry name" value="CRISPR SYSTEM CMS PROTEIN CSM5"/>
    <property type="match status" value="1"/>
</dbReference>
<dbReference type="RefSeq" id="WP_006965567.1">
    <property type="nucleotide sequence ID" value="NZ_APJX01000003.1"/>
</dbReference>
<evidence type="ECO:0000313" key="9">
    <source>
        <dbReference type="EMBL" id="EMS80216.1"/>
    </source>
</evidence>
<dbReference type="InterPro" id="IPR010173">
    <property type="entry name" value="CRISPR-assoc_Csm5"/>
</dbReference>
<accession>S0G6R2</accession>
<feature type="domain" description="CRISPR type III-associated protein" evidence="8">
    <location>
        <begin position="8"/>
        <end position="399"/>
    </location>
</feature>
<reference evidence="9 10" key="1">
    <citation type="journal article" date="2013" name="Genome Announc.">
        <title>Draft Genome Sequence of Desulfotignum phosphitoxidans DSM 13687 Strain FiPS-3.</title>
        <authorList>
            <person name="Poehlein A."/>
            <person name="Daniel R."/>
            <person name="Simeonova D.D."/>
        </authorList>
    </citation>
    <scope>NUCLEOTIDE SEQUENCE [LARGE SCALE GENOMIC DNA]</scope>
    <source>
        <strain evidence="9 10">DSM 13687</strain>
    </source>
</reference>
<dbReference type="GO" id="GO:0051607">
    <property type="term" value="P:defense response to virus"/>
    <property type="evidence" value="ECO:0007669"/>
    <property type="project" value="UniProtKB-KW"/>
</dbReference>
<dbReference type="InterPro" id="IPR005537">
    <property type="entry name" value="RAMP_III_fam"/>
</dbReference>
<evidence type="ECO:0000256" key="4">
    <source>
        <dbReference type="ARBA" id="ARBA00022884"/>
    </source>
</evidence>
<dbReference type="EMBL" id="APJX01000003">
    <property type="protein sequence ID" value="EMS80216.1"/>
    <property type="molecule type" value="Genomic_DNA"/>
</dbReference>
<feature type="region of interest" description="Disordered" evidence="7">
    <location>
        <begin position="382"/>
        <end position="411"/>
    </location>
</feature>
<name>S0G6R2_9BACT</name>
<keyword evidence="5" id="KW-0051">Antiviral defense</keyword>
<evidence type="ECO:0000256" key="5">
    <source>
        <dbReference type="ARBA" id="ARBA00023118"/>
    </source>
</evidence>
<evidence type="ECO:0000256" key="2">
    <source>
        <dbReference type="ARBA" id="ARBA00006680"/>
    </source>
</evidence>
<dbReference type="PANTHER" id="PTHR38007">
    <property type="entry name" value="CRISPR SYSTEM CMS PROTEIN CSM5"/>
    <property type="match status" value="1"/>
</dbReference>
<dbReference type="OrthoDB" id="24360at2"/>
<gene>
    <name evidence="9" type="primary">csm5</name>
    <name evidence="9" type="ORF">Dpo_3c03600</name>
</gene>
<keyword evidence="10" id="KW-1185">Reference proteome</keyword>
<keyword evidence="4" id="KW-0694">RNA-binding</keyword>
<protein>
    <recommendedName>
        <fullName evidence="3">CRISPR system Cms protein Csm5</fullName>
    </recommendedName>
    <alternativeName>
        <fullName evidence="6">CRISPR type III A-associated protein Csm5</fullName>
    </alternativeName>
</protein>
<dbReference type="PATRIC" id="fig|1286635.3.peg.1928"/>
<dbReference type="GO" id="GO:0003723">
    <property type="term" value="F:RNA binding"/>
    <property type="evidence" value="ECO:0007669"/>
    <property type="project" value="UniProtKB-KW"/>
</dbReference>
<comment type="function">
    <text evidence="1">This subunit might be involved in maturation of a crRNA intermediate to its mature form.</text>
</comment>
<comment type="caution">
    <text evidence="9">The sequence shown here is derived from an EMBL/GenBank/DDBJ whole genome shotgun (WGS) entry which is preliminary data.</text>
</comment>
<evidence type="ECO:0000313" key="10">
    <source>
        <dbReference type="Proteomes" id="UP000014216"/>
    </source>
</evidence>
<proteinExistence type="inferred from homology"/>
<evidence type="ECO:0000259" key="8">
    <source>
        <dbReference type="Pfam" id="PF03787"/>
    </source>
</evidence>
<dbReference type="Pfam" id="PF03787">
    <property type="entry name" value="RAMPs"/>
    <property type="match status" value="1"/>
</dbReference>
<evidence type="ECO:0000256" key="6">
    <source>
        <dbReference type="ARBA" id="ARBA00031720"/>
    </source>
</evidence>
<dbReference type="AlphaFoldDB" id="S0G6R2"/>
<evidence type="ECO:0000256" key="3">
    <source>
        <dbReference type="ARBA" id="ARBA00016113"/>
    </source>
</evidence>
<organism evidence="9 10">
    <name type="scientific">Desulfotignum phosphitoxidans DSM 13687</name>
    <dbReference type="NCBI Taxonomy" id="1286635"/>
    <lineage>
        <taxon>Bacteria</taxon>
        <taxon>Pseudomonadati</taxon>
        <taxon>Thermodesulfobacteriota</taxon>
        <taxon>Desulfobacteria</taxon>
        <taxon>Desulfobacterales</taxon>
        <taxon>Desulfobacteraceae</taxon>
        <taxon>Desulfotignum</taxon>
    </lineage>
</organism>
<comment type="similarity">
    <text evidence="2">Belongs to the CRISPR-associated Csm5 family.</text>
</comment>
<dbReference type="Proteomes" id="UP000014216">
    <property type="component" value="Unassembled WGS sequence"/>
</dbReference>
<evidence type="ECO:0000256" key="7">
    <source>
        <dbReference type="SAM" id="MobiDB-lite"/>
    </source>
</evidence>